<organism evidence="2">
    <name type="scientific">Microvirga ossetica</name>
    <dbReference type="NCBI Taxonomy" id="1882682"/>
    <lineage>
        <taxon>Bacteria</taxon>
        <taxon>Pseudomonadati</taxon>
        <taxon>Pseudomonadota</taxon>
        <taxon>Alphaproteobacteria</taxon>
        <taxon>Hyphomicrobiales</taxon>
        <taxon>Methylobacteriaceae</taxon>
        <taxon>Microvirga</taxon>
    </lineage>
</organism>
<keyword evidence="2" id="KW-0614">Plasmid</keyword>
<geneLocation type="plasmid" evidence="2">
    <name>unnamed2</name>
</geneLocation>
<evidence type="ECO:0000259" key="1">
    <source>
        <dbReference type="Pfam" id="PF21834"/>
    </source>
</evidence>
<reference evidence="2" key="1">
    <citation type="submission" date="2016-07" db="EMBL/GenBank/DDBJ databases">
        <title>Microvirga ossetica sp. nov. a new species of rhizobia isolated from root nodules of the legume species Vicia alpestris Steven originated from North Ossetia region in the Caucasus.</title>
        <authorList>
            <person name="Safronova V.I."/>
            <person name="Kuznetsova I.G."/>
            <person name="Sazanova A.L."/>
            <person name="Belimov A."/>
            <person name="Andronov E."/>
            <person name="Osledkin Y.S."/>
            <person name="Onishchuk O.P."/>
            <person name="Kurchak O.N."/>
            <person name="Shaposhnikov A.I."/>
            <person name="Willems A."/>
            <person name="Tikhonovich I.A."/>
        </authorList>
    </citation>
    <scope>NUCLEOTIDE SEQUENCE [LARGE SCALE GENOMIC DNA]</scope>
    <source>
        <strain evidence="2">V5/3M</strain>
        <plasmid evidence="2">unnamed2</plasmid>
    </source>
</reference>
<dbReference type="InterPro" id="IPR054189">
    <property type="entry name" value="DUF6894"/>
</dbReference>
<dbReference type="KEGG" id="moc:BB934_42160"/>
<protein>
    <recommendedName>
        <fullName evidence="1">DUF6894 domain-containing protein</fullName>
    </recommendedName>
</protein>
<accession>A0A1B2EXU1</accession>
<name>A0A1B2EXU1_9HYPH</name>
<gene>
    <name evidence="2" type="ORF">BB934_42160</name>
</gene>
<dbReference type="AlphaFoldDB" id="A0A1B2EXU1"/>
<evidence type="ECO:0000313" key="2">
    <source>
        <dbReference type="EMBL" id="ANY84752.1"/>
    </source>
</evidence>
<proteinExistence type="predicted"/>
<sequence>MPRFYFHIRNGDAFEDRDPEGEDLFDLEDACAEALDVARDFWKDWPHAEIGMAVEVVDEVGQTVLTVPFAAAVDPHSR</sequence>
<dbReference type="RefSeq" id="WP_099515618.1">
    <property type="nucleotide sequence ID" value="NZ_CP016619.1"/>
</dbReference>
<dbReference type="OrthoDB" id="8021130at2"/>
<feature type="domain" description="DUF6894" evidence="1">
    <location>
        <begin position="3"/>
        <end position="70"/>
    </location>
</feature>
<dbReference type="Pfam" id="PF21834">
    <property type="entry name" value="DUF6894"/>
    <property type="match status" value="1"/>
</dbReference>
<dbReference type="EMBL" id="CP016619">
    <property type="protein sequence ID" value="ANY84752.1"/>
    <property type="molecule type" value="Genomic_DNA"/>
</dbReference>